<evidence type="ECO:0000256" key="7">
    <source>
        <dbReference type="ARBA" id="ARBA00073759"/>
    </source>
</evidence>
<dbReference type="GO" id="GO:0005856">
    <property type="term" value="C:cytoskeleton"/>
    <property type="evidence" value="ECO:0007669"/>
    <property type="project" value="UniProtKB-SubCell"/>
</dbReference>
<evidence type="ECO:0000259" key="12">
    <source>
        <dbReference type="PROSITE" id="PS51399"/>
    </source>
</evidence>
<reference evidence="13 14" key="1">
    <citation type="journal article" date="2021" name="J. Hered.">
        <title>A chromosome-level genome assembly of the parasitoid wasp, Cotesia glomerata (Hymenoptera: Braconidae).</title>
        <authorList>
            <person name="Pinto B.J."/>
            <person name="Weis J.J."/>
            <person name="Gamble T."/>
            <person name="Ode P.J."/>
            <person name="Paul R."/>
            <person name="Zaspel J.M."/>
        </authorList>
    </citation>
    <scope>NUCLEOTIDE SEQUENCE [LARGE SCALE GENOMIC DNA]</scope>
    <source>
        <strain evidence="13">CgM1</strain>
    </source>
</reference>
<evidence type="ECO:0000256" key="2">
    <source>
        <dbReference type="ARBA" id="ARBA00022490"/>
    </source>
</evidence>
<feature type="domain" description="SEP" evidence="12">
    <location>
        <begin position="243"/>
        <end position="307"/>
    </location>
</feature>
<evidence type="ECO:0000256" key="8">
    <source>
        <dbReference type="ARBA" id="ARBA00075811"/>
    </source>
</evidence>
<protein>
    <recommendedName>
        <fullName evidence="7">UBX domain-containing protein 11</fullName>
    </recommendedName>
    <alternativeName>
        <fullName evidence="9">Socius</fullName>
    </alternativeName>
    <alternativeName>
        <fullName evidence="8">UBX domain-containing protein 5</fullName>
    </alternativeName>
</protein>
<evidence type="ECO:0000256" key="5">
    <source>
        <dbReference type="ARBA" id="ARBA00059434"/>
    </source>
</evidence>
<accession>A0AAV7J8P2</accession>
<dbReference type="Gene3D" id="3.30.420.210">
    <property type="entry name" value="SEP domain"/>
    <property type="match status" value="1"/>
</dbReference>
<name>A0AAV7J8P2_COTGL</name>
<evidence type="ECO:0000313" key="14">
    <source>
        <dbReference type="Proteomes" id="UP000826195"/>
    </source>
</evidence>
<evidence type="ECO:0000313" key="13">
    <source>
        <dbReference type="EMBL" id="KAH0568168.1"/>
    </source>
</evidence>
<evidence type="ECO:0000256" key="1">
    <source>
        <dbReference type="ARBA" id="ARBA00004245"/>
    </source>
</evidence>
<organism evidence="13 14">
    <name type="scientific">Cotesia glomerata</name>
    <name type="common">Lepidopteran parasitic wasp</name>
    <name type="synonym">Apanteles glomeratus</name>
    <dbReference type="NCBI Taxonomy" id="32391"/>
    <lineage>
        <taxon>Eukaryota</taxon>
        <taxon>Metazoa</taxon>
        <taxon>Ecdysozoa</taxon>
        <taxon>Arthropoda</taxon>
        <taxon>Hexapoda</taxon>
        <taxon>Insecta</taxon>
        <taxon>Pterygota</taxon>
        <taxon>Neoptera</taxon>
        <taxon>Endopterygota</taxon>
        <taxon>Hymenoptera</taxon>
        <taxon>Apocrita</taxon>
        <taxon>Ichneumonoidea</taxon>
        <taxon>Braconidae</taxon>
        <taxon>Microgastrinae</taxon>
        <taxon>Cotesia</taxon>
    </lineage>
</organism>
<dbReference type="InterPro" id="IPR036241">
    <property type="entry name" value="NSFL1C_SEP_dom_sf"/>
</dbReference>
<dbReference type="GO" id="GO:0043130">
    <property type="term" value="F:ubiquitin binding"/>
    <property type="evidence" value="ECO:0007669"/>
    <property type="project" value="TreeGrafter"/>
</dbReference>
<dbReference type="SUPFAM" id="SSF102848">
    <property type="entry name" value="NSFL1 (p97 ATPase) cofactor p47, SEP domain"/>
    <property type="match status" value="1"/>
</dbReference>
<sequence length="610" mass="70124">MCHRVLYGSMSEKLDKWKFSKFNLSVAATFQYNKFLLNFIKNYCYKILNVEHDFIDVYKIDLSQTQIVMDTDIKKLDSSKPPSLKVERDSDLIGMLSKQLYLAGDQLQRMKILLKKTEDRLKSKDQEFNRLKRKLKDWESKEKSQESNLKKESKHRKTQFERSDYIYKRCLKLEKKIDEIEKFLSDYGLIWVGEKKSASKNLRQITPDYLDKIISNIEDLNLSVGKGEMFICRNSGGASFKTLPALTLKFYKNGMILQKSQLRPYDDPLSQAFLRDIFDGYFPSELQCDYPNGVPFKVEDYRTKYYFSSGANYPGSGHQLGNISTTSSKIYPINFSVEEKHSVSAKSSDLKHPYNLSIKSPKFSSRTKLSNPSLFDLQIPISITQRNNSEKNIPSNNNVEITSGNIKNNTANLSSRTKISNYTQDISKRSSHSSKHKFELSDRSSLDLSARSNFGIRPRSVSFSRDIFRFSHSSMPLSAGGNSSSSRSCKDIHGSNYSKLRTSKSTTMTTHNYEMPLVQEINEPTKDSGELRLKIRSLNGRIVYLAYVSADDSVNYLYHLLDRAMSGKRKRTPSYKIVISGFTSRRLDHMDISLKNYGIDKDTVLHLVND</sequence>
<evidence type="ECO:0000256" key="3">
    <source>
        <dbReference type="ARBA" id="ARBA00023054"/>
    </source>
</evidence>
<dbReference type="GO" id="GO:0043161">
    <property type="term" value="P:proteasome-mediated ubiquitin-dependent protein catabolic process"/>
    <property type="evidence" value="ECO:0007669"/>
    <property type="project" value="TreeGrafter"/>
</dbReference>
<keyword evidence="14" id="KW-1185">Reference proteome</keyword>
<comment type="subcellular location">
    <subcellularLocation>
        <location evidence="1">Cytoplasm</location>
        <location evidence="1">Cytoskeleton</location>
    </subcellularLocation>
</comment>
<evidence type="ECO:0000256" key="10">
    <source>
        <dbReference type="SAM" id="Coils"/>
    </source>
</evidence>
<dbReference type="PROSITE" id="PS51399">
    <property type="entry name" value="SEP"/>
    <property type="match status" value="1"/>
</dbReference>
<evidence type="ECO:0000256" key="6">
    <source>
        <dbReference type="ARBA" id="ARBA00062345"/>
    </source>
</evidence>
<dbReference type="Proteomes" id="UP000826195">
    <property type="component" value="Unassembled WGS sequence"/>
</dbReference>
<dbReference type="PANTHER" id="PTHR23333">
    <property type="entry name" value="UBX DOMAIN CONTAINING PROTEIN"/>
    <property type="match status" value="1"/>
</dbReference>
<keyword evidence="4" id="KW-0206">Cytoskeleton</keyword>
<gene>
    <name evidence="13" type="ORF">KQX54_019264</name>
</gene>
<evidence type="ECO:0000256" key="11">
    <source>
        <dbReference type="SAM" id="MobiDB-lite"/>
    </source>
</evidence>
<keyword evidence="3 10" id="KW-0175">Coiled coil</keyword>
<evidence type="ECO:0000256" key="4">
    <source>
        <dbReference type="ARBA" id="ARBA00023212"/>
    </source>
</evidence>
<feature type="coiled-coil region" evidence="10">
    <location>
        <begin position="107"/>
        <end position="148"/>
    </location>
</feature>
<dbReference type="Pfam" id="PF08059">
    <property type="entry name" value="SEP"/>
    <property type="match status" value="1"/>
</dbReference>
<comment type="subunit">
    <text evidence="6">Interacts with GNA12, GNA13, RND1, RND2 and RND3.</text>
</comment>
<comment type="function">
    <text evidence="5">May be involved in the reorganization of actin cytoskeleton mediated by RND1, RND2 and RND3. Promotes RHOA activation mediated by GNA12 and GNA13.</text>
</comment>
<dbReference type="PANTHER" id="PTHR23333:SF4">
    <property type="entry name" value="UBX DOMAIN-CONTAINING PROTEIN 11"/>
    <property type="match status" value="1"/>
</dbReference>
<keyword evidence="2" id="KW-0963">Cytoplasm</keyword>
<proteinExistence type="predicted"/>
<dbReference type="AlphaFoldDB" id="A0AAV7J8P2"/>
<feature type="region of interest" description="Disordered" evidence="11">
    <location>
        <begin position="423"/>
        <end position="442"/>
    </location>
</feature>
<dbReference type="InterPro" id="IPR012989">
    <property type="entry name" value="SEP_domain"/>
</dbReference>
<dbReference type="EMBL" id="JAHXZJ010000001">
    <property type="protein sequence ID" value="KAH0568168.1"/>
    <property type="molecule type" value="Genomic_DNA"/>
</dbReference>
<dbReference type="FunFam" id="3.30.420.210:FF:000003">
    <property type="entry name" value="UBX domain protein 11"/>
    <property type="match status" value="1"/>
</dbReference>
<comment type="caution">
    <text evidence="13">The sequence shown here is derived from an EMBL/GenBank/DDBJ whole genome shotgun (WGS) entry which is preliminary data.</text>
</comment>
<evidence type="ECO:0000256" key="9">
    <source>
        <dbReference type="ARBA" id="ARBA00081109"/>
    </source>
</evidence>